<comment type="subcellular location">
    <subcellularLocation>
        <location evidence="1">Cell membrane</location>
        <topology evidence="1">Multi-pass membrane protein</topology>
    </subcellularLocation>
</comment>
<comment type="similarity">
    <text evidence="2">Belongs to the UPF0053 family.</text>
</comment>
<feature type="transmembrane region" description="Helical" evidence="7">
    <location>
        <begin position="6"/>
        <end position="30"/>
    </location>
</feature>
<evidence type="ECO:0000313" key="11">
    <source>
        <dbReference type="Proteomes" id="UP000247696"/>
    </source>
</evidence>
<keyword evidence="11" id="KW-1185">Reference proteome</keyword>
<dbReference type="SUPFAM" id="SSF56176">
    <property type="entry name" value="FAD-binding/transporter-associated domain-like"/>
    <property type="match status" value="1"/>
</dbReference>
<gene>
    <name evidence="10" type="primary">tlyC</name>
    <name evidence="10" type="ORF">Csp1_01680</name>
</gene>
<dbReference type="PANTHER" id="PTHR43099">
    <property type="entry name" value="UPF0053 PROTEIN YRKA"/>
    <property type="match status" value="1"/>
</dbReference>
<reference evidence="11" key="1">
    <citation type="submission" date="2017-11" db="EMBL/GenBank/DDBJ databases">
        <title>Otitis media/interna in a cat caused by the recently described species Corynebacterium provencense.</title>
        <authorList>
            <person name="Kittl S."/>
            <person name="Brodard I."/>
            <person name="Rychener L."/>
            <person name="Jores J."/>
            <person name="Roosje P."/>
            <person name="Gobeli Brawand S."/>
        </authorList>
    </citation>
    <scope>NUCLEOTIDE SEQUENCE [LARGE SCALE GENOMIC DNA]</scope>
    <source>
        <strain evidence="11">17KM38</strain>
    </source>
</reference>
<evidence type="ECO:0000313" key="10">
    <source>
        <dbReference type="EMBL" id="AWT24996.1"/>
    </source>
</evidence>
<keyword evidence="4" id="KW-0129">CBS domain</keyword>
<protein>
    <submittedName>
        <fullName evidence="10">Hemolysin C</fullName>
    </submittedName>
</protein>
<dbReference type="GO" id="GO:0005886">
    <property type="term" value="C:plasma membrane"/>
    <property type="evidence" value="ECO:0007669"/>
    <property type="project" value="UniProtKB-SubCell"/>
</dbReference>
<dbReference type="InterPro" id="IPR046342">
    <property type="entry name" value="CBS_dom_sf"/>
</dbReference>
<dbReference type="GO" id="GO:0050660">
    <property type="term" value="F:flavin adenine dinucleotide binding"/>
    <property type="evidence" value="ECO:0007669"/>
    <property type="project" value="InterPro"/>
</dbReference>
<dbReference type="InterPro" id="IPR016169">
    <property type="entry name" value="FAD-bd_PCMH_sub2"/>
</dbReference>
<evidence type="ECO:0000256" key="7">
    <source>
        <dbReference type="SAM" id="Phobius"/>
    </source>
</evidence>
<evidence type="ECO:0000256" key="5">
    <source>
        <dbReference type="PROSITE-ProRule" id="PRU01193"/>
    </source>
</evidence>
<feature type="domain" description="CBS" evidence="8">
    <location>
        <begin position="286"/>
        <end position="343"/>
    </location>
</feature>
<evidence type="ECO:0000256" key="6">
    <source>
        <dbReference type="SAM" id="MobiDB-lite"/>
    </source>
</evidence>
<dbReference type="KEGG" id="cpre:Csp1_01680"/>
<feature type="region of interest" description="Disordered" evidence="6">
    <location>
        <begin position="451"/>
        <end position="470"/>
    </location>
</feature>
<dbReference type="Gene3D" id="3.30.465.10">
    <property type="match status" value="1"/>
</dbReference>
<organism evidence="10 11">
    <name type="scientific">Corynebacterium provencense</name>
    <dbReference type="NCBI Taxonomy" id="1737425"/>
    <lineage>
        <taxon>Bacteria</taxon>
        <taxon>Bacillati</taxon>
        <taxon>Actinomycetota</taxon>
        <taxon>Actinomycetes</taxon>
        <taxon>Mycobacteriales</taxon>
        <taxon>Corynebacteriaceae</taxon>
        <taxon>Corynebacterium</taxon>
    </lineage>
</organism>
<evidence type="ECO:0000259" key="8">
    <source>
        <dbReference type="PROSITE" id="PS51371"/>
    </source>
</evidence>
<dbReference type="PROSITE" id="PS51371">
    <property type="entry name" value="CBS"/>
    <property type="match status" value="1"/>
</dbReference>
<dbReference type="InterPro" id="IPR000644">
    <property type="entry name" value="CBS_dom"/>
</dbReference>
<dbReference type="PROSITE" id="PS51846">
    <property type="entry name" value="CNNM"/>
    <property type="match status" value="1"/>
</dbReference>
<dbReference type="Pfam" id="PF00571">
    <property type="entry name" value="CBS"/>
    <property type="match status" value="2"/>
</dbReference>
<feature type="transmembrane region" description="Helical" evidence="7">
    <location>
        <begin position="66"/>
        <end position="83"/>
    </location>
</feature>
<dbReference type="EMBL" id="CP024988">
    <property type="protein sequence ID" value="AWT24996.1"/>
    <property type="molecule type" value="Genomic_DNA"/>
</dbReference>
<evidence type="ECO:0000256" key="4">
    <source>
        <dbReference type="PROSITE-ProRule" id="PRU00703"/>
    </source>
</evidence>
<keyword evidence="5 7" id="KW-0472">Membrane</keyword>
<dbReference type="InterPro" id="IPR005170">
    <property type="entry name" value="Transptr-assoc_dom"/>
</dbReference>
<dbReference type="Gene3D" id="3.10.580.10">
    <property type="entry name" value="CBS-domain"/>
    <property type="match status" value="1"/>
</dbReference>
<evidence type="ECO:0000256" key="2">
    <source>
        <dbReference type="ARBA" id="ARBA00006337"/>
    </source>
</evidence>
<dbReference type="InterPro" id="IPR002550">
    <property type="entry name" value="CNNM"/>
</dbReference>
<keyword evidence="5 7" id="KW-1133">Transmembrane helix</keyword>
<dbReference type="InterPro" id="IPR036318">
    <property type="entry name" value="FAD-bd_PCMH-like_sf"/>
</dbReference>
<keyword evidence="5 7" id="KW-0812">Transmembrane</keyword>
<evidence type="ECO:0000259" key="9">
    <source>
        <dbReference type="PROSITE" id="PS51846"/>
    </source>
</evidence>
<proteinExistence type="inferred from homology"/>
<dbReference type="Pfam" id="PF03471">
    <property type="entry name" value="CorC_HlyC"/>
    <property type="match status" value="1"/>
</dbReference>
<dbReference type="AlphaFoldDB" id="A0A2Z3YM69"/>
<name>A0A2Z3YM69_9CORY</name>
<dbReference type="Proteomes" id="UP000247696">
    <property type="component" value="Chromosome"/>
</dbReference>
<dbReference type="OrthoDB" id="110231at2"/>
<dbReference type="PANTHER" id="PTHR43099:SF6">
    <property type="entry name" value="UPF0053 PROTEIN RV1842C"/>
    <property type="match status" value="1"/>
</dbReference>
<sequence>MSATVAAAVTLTAGITAVLVLIALNAWFVAQEFAYMSVDRARLAAAADRGDRKAARALGVTRRTSFMLSGAQLGITVTGLLVGELAEPLIGDAVSELTGSPAATVAVIVLLVATVVQMVGAELFPKNLAIASPEPLAKALATSTSVYMKVFGPLIAFFDRSSTALLRAVGVTPVEDVDATATPRDLERIVSDARESGDLPGEVSGLVERILDFPERTVGHAMVPRSRTGELTADTTVRDARGRMSVEHTRYPVVSGNGETEVIHGVLHLEDVLDPDLDPDTPVLGLVREAVILPEAMRLPDALTALTSDSDRLACVIDEYGGMSGVLTVEDLAEEVVGELTDEHDVAVLTRDDPDSGASETTGEVLPGEEHLDEVARGLGVLLPESGAETLAGLVIEYAGTLPQVGEVVRVELPEDPREVLEDAPTRALVLRVLAVERHVPSLVRVTVTVDGSGTAEETPRPVPEKGDDR</sequence>
<keyword evidence="3" id="KW-1003">Cell membrane</keyword>
<accession>A0A2Z3YM69</accession>
<feature type="domain" description="CNNM transmembrane" evidence="9">
    <location>
        <begin position="7"/>
        <end position="203"/>
    </location>
</feature>
<feature type="compositionally biased region" description="Basic and acidic residues" evidence="6">
    <location>
        <begin position="458"/>
        <end position="470"/>
    </location>
</feature>
<dbReference type="Pfam" id="PF01595">
    <property type="entry name" value="CNNM"/>
    <property type="match status" value="1"/>
</dbReference>
<dbReference type="SUPFAM" id="SSF54631">
    <property type="entry name" value="CBS-domain pair"/>
    <property type="match status" value="1"/>
</dbReference>
<dbReference type="RefSeq" id="WP_110480814.1">
    <property type="nucleotide sequence ID" value="NZ_CP024988.1"/>
</dbReference>
<dbReference type="STRING" id="1737425.GCA_900049755_01268"/>
<evidence type="ECO:0000256" key="3">
    <source>
        <dbReference type="ARBA" id="ARBA00022475"/>
    </source>
</evidence>
<dbReference type="SMART" id="SM01091">
    <property type="entry name" value="CorC_HlyC"/>
    <property type="match status" value="1"/>
</dbReference>
<dbReference type="InterPro" id="IPR051676">
    <property type="entry name" value="UPF0053_domain"/>
</dbReference>
<feature type="transmembrane region" description="Helical" evidence="7">
    <location>
        <begin position="103"/>
        <end position="124"/>
    </location>
</feature>
<evidence type="ECO:0000256" key="1">
    <source>
        <dbReference type="ARBA" id="ARBA00004651"/>
    </source>
</evidence>